<dbReference type="Proteomes" id="UP000020406">
    <property type="component" value="Unassembled WGS sequence"/>
</dbReference>
<evidence type="ECO:0000313" key="3">
    <source>
        <dbReference type="EMBL" id="MCD8473791.1"/>
    </source>
</evidence>
<comment type="caution">
    <text evidence="2">The sequence shown here is derived from an EMBL/GenBank/DDBJ whole genome shotgun (WGS) entry which is preliminary data.</text>
</comment>
<sequence>MIAGLPIDWAILVATHNRNFKNSQAQALRRPRNSWSARLPVAMHTSDQAGALILTAGHAQQHVAHPSSKCVIVDNAQDADACVRGVQARTKEALNRSKRRLERHDSRRCTAQQ</sequence>
<reference evidence="3" key="2">
    <citation type="submission" date="2021-11" db="EMBL/GenBank/DDBJ databases">
        <title>Genome sequence of Xylella taiwanensis PLS432.</title>
        <authorList>
            <person name="Weng L.-W."/>
            <person name="Su C.-C."/>
            <person name="Tsai C.-W."/>
            <person name="Kuo C.-H."/>
        </authorList>
    </citation>
    <scope>NUCLEOTIDE SEQUENCE</scope>
    <source>
        <strain evidence="3">PLS432</strain>
    </source>
</reference>
<keyword evidence="5" id="KW-1185">Reference proteome</keyword>
<dbReference type="EMBL" id="JAJPPU010000002">
    <property type="protein sequence ID" value="MCD8473791.1"/>
    <property type="molecule type" value="Genomic_DNA"/>
</dbReference>
<feature type="compositionally biased region" description="Basic and acidic residues" evidence="1">
    <location>
        <begin position="102"/>
        <end position="113"/>
    </location>
</feature>
<evidence type="ECO:0000313" key="5">
    <source>
        <dbReference type="Proteomes" id="UP001430701"/>
    </source>
</evidence>
<feature type="region of interest" description="Disordered" evidence="1">
    <location>
        <begin position="92"/>
        <end position="113"/>
    </location>
</feature>
<dbReference type="GeneID" id="68900686"/>
<reference evidence="2 4" key="1">
    <citation type="journal article" date="2014" name="Genome Announc.">
        <title>Draft Genome Sequence of Xylella fastidiosa Pear Leaf Scorch Strain in Taiwan.</title>
        <authorList>
            <person name="Su C.C."/>
            <person name="Deng W.L."/>
            <person name="Jan F.J."/>
            <person name="Chang C.J."/>
            <person name="Huang H."/>
            <person name="Chen J."/>
        </authorList>
    </citation>
    <scope>NUCLEOTIDE SEQUENCE [LARGE SCALE GENOMIC DNA]</scope>
    <source>
        <strain evidence="2 4">PLS229</strain>
    </source>
</reference>
<dbReference type="EMBL" id="JDSQ01000032">
    <property type="protein sequence ID" value="EWS77099.1"/>
    <property type="molecule type" value="Genomic_DNA"/>
</dbReference>
<gene>
    <name evidence="2" type="ORF">AF72_12535</name>
    <name evidence="3" type="ORF">LPH55_10070</name>
</gene>
<evidence type="ECO:0000256" key="1">
    <source>
        <dbReference type="SAM" id="MobiDB-lite"/>
    </source>
</evidence>
<organism evidence="2 4">
    <name type="scientific">Xylella taiwanensis</name>
    <dbReference type="NCBI Taxonomy" id="1444770"/>
    <lineage>
        <taxon>Bacteria</taxon>
        <taxon>Pseudomonadati</taxon>
        <taxon>Pseudomonadota</taxon>
        <taxon>Gammaproteobacteria</taxon>
        <taxon>Lysobacterales</taxon>
        <taxon>Lysobacteraceae</taxon>
        <taxon>Xylella</taxon>
    </lineage>
</organism>
<dbReference type="Proteomes" id="UP001430701">
    <property type="component" value="Unassembled WGS sequence"/>
</dbReference>
<dbReference type="RefSeq" id="WP_038272812.1">
    <property type="nucleotide sequence ID" value="NZ_CP053627.1"/>
</dbReference>
<proteinExistence type="predicted"/>
<accession>Z9JG05</accession>
<dbReference type="AlphaFoldDB" id="Z9JG05"/>
<evidence type="ECO:0000313" key="2">
    <source>
        <dbReference type="EMBL" id="EWS77099.1"/>
    </source>
</evidence>
<protein>
    <submittedName>
        <fullName evidence="2">Uncharacterized protein</fullName>
    </submittedName>
</protein>
<dbReference type="KEGG" id="xtw:AB672_05225"/>
<evidence type="ECO:0000313" key="4">
    <source>
        <dbReference type="Proteomes" id="UP000020406"/>
    </source>
</evidence>
<name>Z9JG05_9GAMM</name>